<dbReference type="RefSeq" id="WP_136405655.1">
    <property type="nucleotide sequence ID" value="NZ_SSWX01000005.1"/>
</dbReference>
<evidence type="ECO:0000259" key="1">
    <source>
        <dbReference type="PROSITE" id="PS50006"/>
    </source>
</evidence>
<dbReference type="Proteomes" id="UP000306236">
    <property type="component" value="Unassembled WGS sequence"/>
</dbReference>
<dbReference type="AlphaFoldDB" id="A0A4V3YXF3"/>
<dbReference type="PROSITE" id="PS50006">
    <property type="entry name" value="FHA_DOMAIN"/>
    <property type="match status" value="1"/>
</dbReference>
<dbReference type="EMBL" id="SSWX01000005">
    <property type="protein sequence ID" value="THJ34942.1"/>
    <property type="molecule type" value="Genomic_DNA"/>
</dbReference>
<dbReference type="Pfam" id="PF00498">
    <property type="entry name" value="FHA"/>
    <property type="match status" value="1"/>
</dbReference>
<protein>
    <submittedName>
        <fullName evidence="2">FHA domain-containing protein</fullName>
    </submittedName>
</protein>
<proteinExistence type="predicted"/>
<feature type="domain" description="FHA" evidence="1">
    <location>
        <begin position="24"/>
        <end position="73"/>
    </location>
</feature>
<keyword evidence="3" id="KW-1185">Reference proteome</keyword>
<dbReference type="OrthoDB" id="151099at2"/>
<dbReference type="PANTHER" id="PTHR23308">
    <property type="entry name" value="NUCLEAR INHIBITOR OF PROTEIN PHOSPHATASE-1"/>
    <property type="match status" value="1"/>
</dbReference>
<dbReference type="InterPro" id="IPR008984">
    <property type="entry name" value="SMAD_FHA_dom_sf"/>
</dbReference>
<reference evidence="2 3" key="1">
    <citation type="submission" date="2019-04" db="EMBL/GenBank/DDBJ databases">
        <title>Lampropedia sp YIM MLB12 draf genome.</title>
        <authorList>
            <person name="Wang Y.-X."/>
        </authorList>
    </citation>
    <scope>NUCLEOTIDE SEQUENCE [LARGE SCALE GENOMIC DNA]</scope>
    <source>
        <strain evidence="2 3">YIM MLB12</strain>
    </source>
</reference>
<dbReference type="CDD" id="cd00060">
    <property type="entry name" value="FHA"/>
    <property type="match status" value="1"/>
</dbReference>
<dbReference type="InterPro" id="IPR000253">
    <property type="entry name" value="FHA_dom"/>
</dbReference>
<gene>
    <name evidence="2" type="ORF">E8K88_05525</name>
</gene>
<name>A0A4V3YXF3_9BURK</name>
<dbReference type="SUPFAM" id="SSF49879">
    <property type="entry name" value="SMAD/FHA domain"/>
    <property type="match status" value="2"/>
</dbReference>
<sequence>MAYKLLITKNEQVLRELPLTAATTLIGRRQHNDLILDEPTVSGKHAALYLSDGQVTIEDLESTNGTYINGVLISAKKRHELGSGDRVSVGSYRISLHMHEAETWSAESHASTIAVDRFSNPMSQPPEQSAVGSIEILNGINKGRRLTLTKVVTTIGPPGQGVISLTHRLDAYYIKHLEGEQPVTINGQALQSGSTKLNSGDQIYLAGIEMVFKLSPVAG</sequence>
<dbReference type="SMART" id="SM00240">
    <property type="entry name" value="FHA"/>
    <property type="match status" value="1"/>
</dbReference>
<dbReference type="InterPro" id="IPR050923">
    <property type="entry name" value="Cell_Proc_Reg/RNA_Proc"/>
</dbReference>
<accession>A0A4V3YXF3</accession>
<dbReference type="Gene3D" id="2.60.200.20">
    <property type="match status" value="1"/>
</dbReference>
<comment type="caution">
    <text evidence="2">The sequence shown here is derived from an EMBL/GenBank/DDBJ whole genome shotgun (WGS) entry which is preliminary data.</text>
</comment>
<evidence type="ECO:0000313" key="3">
    <source>
        <dbReference type="Proteomes" id="UP000306236"/>
    </source>
</evidence>
<evidence type="ECO:0000313" key="2">
    <source>
        <dbReference type="EMBL" id="THJ34942.1"/>
    </source>
</evidence>
<organism evidence="2 3">
    <name type="scientific">Lampropedia aestuarii</name>
    <dbReference type="NCBI Taxonomy" id="2562762"/>
    <lineage>
        <taxon>Bacteria</taxon>
        <taxon>Pseudomonadati</taxon>
        <taxon>Pseudomonadota</taxon>
        <taxon>Betaproteobacteria</taxon>
        <taxon>Burkholderiales</taxon>
        <taxon>Comamonadaceae</taxon>
        <taxon>Lampropedia</taxon>
    </lineage>
</organism>